<dbReference type="InterPro" id="IPR018060">
    <property type="entry name" value="HTH_AraC"/>
</dbReference>
<keyword evidence="1" id="KW-0805">Transcription regulation</keyword>
<dbReference type="InterPro" id="IPR050204">
    <property type="entry name" value="AraC_XylS_family_regulators"/>
</dbReference>
<dbReference type="RefSeq" id="WP_267773025.1">
    <property type="nucleotide sequence ID" value="NZ_JAPNKE010000002.1"/>
</dbReference>
<feature type="domain" description="HTH araC/xylS-type" evidence="5">
    <location>
        <begin position="12"/>
        <end position="115"/>
    </location>
</feature>
<evidence type="ECO:0000256" key="4">
    <source>
        <dbReference type="SAM" id="MobiDB-lite"/>
    </source>
</evidence>
<dbReference type="EMBL" id="JAPNKE010000002">
    <property type="protein sequence ID" value="MCY1010179.1"/>
    <property type="molecule type" value="Genomic_DNA"/>
</dbReference>
<name>A0A9X3EVH4_9BACT</name>
<dbReference type="GO" id="GO:0043565">
    <property type="term" value="F:sequence-specific DNA binding"/>
    <property type="evidence" value="ECO:0007669"/>
    <property type="project" value="InterPro"/>
</dbReference>
<dbReference type="PROSITE" id="PS01124">
    <property type="entry name" value="HTH_ARAC_FAMILY_2"/>
    <property type="match status" value="1"/>
</dbReference>
<evidence type="ECO:0000256" key="1">
    <source>
        <dbReference type="ARBA" id="ARBA00023015"/>
    </source>
</evidence>
<dbReference type="InterPro" id="IPR018062">
    <property type="entry name" value="HTH_AraC-typ_CS"/>
</dbReference>
<dbReference type="InterPro" id="IPR009057">
    <property type="entry name" value="Homeodomain-like_sf"/>
</dbReference>
<proteinExistence type="predicted"/>
<dbReference type="SMART" id="SM00342">
    <property type="entry name" value="HTH_ARAC"/>
    <property type="match status" value="1"/>
</dbReference>
<accession>A0A9X3EVH4</accession>
<dbReference type="Proteomes" id="UP001150924">
    <property type="component" value="Unassembled WGS sequence"/>
</dbReference>
<feature type="region of interest" description="Disordered" evidence="4">
    <location>
        <begin position="108"/>
        <end position="152"/>
    </location>
</feature>
<dbReference type="GO" id="GO:0003700">
    <property type="term" value="F:DNA-binding transcription factor activity"/>
    <property type="evidence" value="ECO:0007669"/>
    <property type="project" value="InterPro"/>
</dbReference>
<comment type="caution">
    <text evidence="6">The sequence shown here is derived from an EMBL/GenBank/DDBJ whole genome shotgun (WGS) entry which is preliminary data.</text>
</comment>
<evidence type="ECO:0000259" key="5">
    <source>
        <dbReference type="PROSITE" id="PS01124"/>
    </source>
</evidence>
<feature type="compositionally biased region" description="Low complexity" evidence="4">
    <location>
        <begin position="108"/>
        <end position="129"/>
    </location>
</feature>
<dbReference type="Pfam" id="PF12833">
    <property type="entry name" value="HTH_18"/>
    <property type="match status" value="1"/>
</dbReference>
<evidence type="ECO:0000256" key="2">
    <source>
        <dbReference type="ARBA" id="ARBA00023125"/>
    </source>
</evidence>
<dbReference type="PANTHER" id="PTHR46796">
    <property type="entry name" value="HTH-TYPE TRANSCRIPTIONAL ACTIVATOR RHAS-RELATED"/>
    <property type="match status" value="1"/>
</dbReference>
<dbReference type="SUPFAM" id="SSF46689">
    <property type="entry name" value="Homeodomain-like"/>
    <property type="match status" value="2"/>
</dbReference>
<protein>
    <submittedName>
        <fullName evidence="6">AraC family transcriptional regulator</fullName>
    </submittedName>
</protein>
<keyword evidence="7" id="KW-1185">Reference proteome</keyword>
<dbReference type="PROSITE" id="PS00041">
    <property type="entry name" value="HTH_ARAC_FAMILY_1"/>
    <property type="match status" value="1"/>
</dbReference>
<evidence type="ECO:0000256" key="3">
    <source>
        <dbReference type="ARBA" id="ARBA00023163"/>
    </source>
</evidence>
<keyword evidence="2" id="KW-0238">DNA-binding</keyword>
<gene>
    <name evidence="6" type="ORF">OV079_32360</name>
</gene>
<evidence type="ECO:0000313" key="7">
    <source>
        <dbReference type="Proteomes" id="UP001150924"/>
    </source>
</evidence>
<dbReference type="Gene3D" id="1.10.10.60">
    <property type="entry name" value="Homeodomain-like"/>
    <property type="match status" value="2"/>
</dbReference>
<organism evidence="6 7">
    <name type="scientific">Nannocystis pusilla</name>
    <dbReference type="NCBI Taxonomy" id="889268"/>
    <lineage>
        <taxon>Bacteria</taxon>
        <taxon>Pseudomonadati</taxon>
        <taxon>Myxococcota</taxon>
        <taxon>Polyangia</taxon>
        <taxon>Nannocystales</taxon>
        <taxon>Nannocystaceae</taxon>
        <taxon>Nannocystis</taxon>
    </lineage>
</organism>
<dbReference type="AlphaFoldDB" id="A0A9X3EVH4"/>
<evidence type="ECO:0000313" key="6">
    <source>
        <dbReference type="EMBL" id="MCY1010179.1"/>
    </source>
</evidence>
<keyword evidence="3" id="KW-0804">Transcription</keyword>
<dbReference type="PANTHER" id="PTHR46796:SF7">
    <property type="entry name" value="ARAC FAMILY TRANSCRIPTIONAL REGULATOR"/>
    <property type="match status" value="1"/>
</dbReference>
<sequence>MSRAYAVGPEARAALAVLLLELQDAPDEPWTVEAMAGRVGYDPSHFARAFQTVVGQPPLRWLRTLRLERAAHELASAPGKALEVVAEEAGYASHEAFRRAFVRAFGVPPSAMRGRPRGPRGAAPRPQGPCEGGRRGSWSRRRSCASDRCPRR</sequence>
<reference evidence="6" key="1">
    <citation type="submission" date="2022-11" db="EMBL/GenBank/DDBJ databases">
        <title>Minimal conservation of predation-associated metabolite biosynthetic gene clusters underscores biosynthetic potential of Myxococcota including descriptions for ten novel species: Archangium lansinium sp. nov., Myxococcus landrumus sp. nov., Nannocystis bai.</title>
        <authorList>
            <person name="Ahearne A."/>
            <person name="Stevens C."/>
            <person name="Phillips K."/>
        </authorList>
    </citation>
    <scope>NUCLEOTIDE SEQUENCE</scope>
    <source>
        <strain evidence="6">Na p29</strain>
    </source>
</reference>